<dbReference type="AlphaFoldDB" id="A0A9W9KN45"/>
<reference evidence="2" key="1">
    <citation type="submission" date="2022-11" db="EMBL/GenBank/DDBJ databases">
        <authorList>
            <person name="Petersen C."/>
        </authorList>
    </citation>
    <scope>NUCLEOTIDE SEQUENCE</scope>
    <source>
        <strain evidence="2">IBT 30761</strain>
    </source>
</reference>
<keyword evidence="3" id="KW-1185">Reference proteome</keyword>
<accession>A0A9W9KN45</accession>
<gene>
    <name evidence="2" type="ORF">N7532_000290</name>
</gene>
<dbReference type="RefSeq" id="XP_056480018.1">
    <property type="nucleotide sequence ID" value="XM_056612794.1"/>
</dbReference>
<proteinExistence type="predicted"/>
<protein>
    <submittedName>
        <fullName evidence="2">Uncharacterized protein</fullName>
    </submittedName>
</protein>
<dbReference type="SUPFAM" id="SSF57959">
    <property type="entry name" value="Leucine zipper domain"/>
    <property type="match status" value="1"/>
</dbReference>
<evidence type="ECO:0000256" key="1">
    <source>
        <dbReference type="SAM" id="MobiDB-lite"/>
    </source>
</evidence>
<evidence type="ECO:0000313" key="3">
    <source>
        <dbReference type="Proteomes" id="UP001149074"/>
    </source>
</evidence>
<dbReference type="PANTHER" id="PTHR40618">
    <property type="entry name" value="B-ZIP TRANSCRIPTION FACTOR (EUROFUNG)-RELATED"/>
    <property type="match status" value="1"/>
</dbReference>
<dbReference type="GO" id="GO:0003700">
    <property type="term" value="F:DNA-binding transcription factor activity"/>
    <property type="evidence" value="ECO:0007669"/>
    <property type="project" value="InterPro"/>
</dbReference>
<dbReference type="InterPro" id="IPR046347">
    <property type="entry name" value="bZIP_sf"/>
</dbReference>
<comment type="caution">
    <text evidence="2">The sequence shown here is derived from an EMBL/GenBank/DDBJ whole genome shotgun (WGS) entry which is preliminary data.</text>
</comment>
<sequence length="447" mass="49648">MSTLDAQAQSRRHRGRPCKDTTGTVDAARRQQIREAQRTYRSRQQGLLTSLKERNSQLEYALTQLAQIMQTFRKVRSDPVLPQSGLPGAVELLEDEIARQLKRVGVTPGCSKSSHFTQCLDFQENLQQRLAQPSSSLGSAVIPSSPPSISTNSESPFWASFLQTSHPLIPGACPMTFEACVPLSTFTIGTHDRPIPYTTTQFTQKLFRACARSGYRLLTCEAVTDHEMWHEFGLMLRNTPRKEIIAYFQRVLAVTPCNPIEDFRFPYICLGGAGTHFPRERQMSIGFSGLQNLLPFQTTNGIREVFSEEEWFDVHDVEGYLAARNIQVKNDGPSNLSTDTRSISSGLSSSDLASFKGQAIVHTAGIPEQRSEFSAGLSRALAIADREIGDQFLPPFDHDTSLSSTMSVDENTIIKGLSRLCIGIGCAAAFRRRDVEAFIAHNVEWAP</sequence>
<dbReference type="CDD" id="cd14688">
    <property type="entry name" value="bZIP_YAP"/>
    <property type="match status" value="1"/>
</dbReference>
<dbReference type="GeneID" id="81351773"/>
<dbReference type="OrthoDB" id="3555317at2759"/>
<dbReference type="EMBL" id="JAPQKI010000001">
    <property type="protein sequence ID" value="KAJ5112245.1"/>
    <property type="molecule type" value="Genomic_DNA"/>
</dbReference>
<feature type="region of interest" description="Disordered" evidence="1">
    <location>
        <begin position="1"/>
        <end position="26"/>
    </location>
</feature>
<dbReference type="Gene3D" id="1.20.5.170">
    <property type="match status" value="1"/>
</dbReference>
<dbReference type="Proteomes" id="UP001149074">
    <property type="component" value="Unassembled WGS sequence"/>
</dbReference>
<dbReference type="PANTHER" id="PTHR40618:SF1">
    <property type="entry name" value="B-ZIP TRANSCRIPTION FACTOR (EUROFUNG)"/>
    <property type="match status" value="1"/>
</dbReference>
<name>A0A9W9KN45_9EURO</name>
<organism evidence="2 3">
    <name type="scientific">Penicillium argentinense</name>
    <dbReference type="NCBI Taxonomy" id="1131581"/>
    <lineage>
        <taxon>Eukaryota</taxon>
        <taxon>Fungi</taxon>
        <taxon>Dikarya</taxon>
        <taxon>Ascomycota</taxon>
        <taxon>Pezizomycotina</taxon>
        <taxon>Eurotiomycetes</taxon>
        <taxon>Eurotiomycetidae</taxon>
        <taxon>Eurotiales</taxon>
        <taxon>Aspergillaceae</taxon>
        <taxon>Penicillium</taxon>
    </lineage>
</organism>
<reference evidence="2" key="2">
    <citation type="journal article" date="2023" name="IMA Fungus">
        <title>Comparative genomic study of the Penicillium genus elucidates a diverse pangenome and 15 lateral gene transfer events.</title>
        <authorList>
            <person name="Petersen C."/>
            <person name="Sorensen T."/>
            <person name="Nielsen M.R."/>
            <person name="Sondergaard T.E."/>
            <person name="Sorensen J.L."/>
            <person name="Fitzpatrick D.A."/>
            <person name="Frisvad J.C."/>
            <person name="Nielsen K.L."/>
        </authorList>
    </citation>
    <scope>NUCLEOTIDE SEQUENCE</scope>
    <source>
        <strain evidence="2">IBT 30761</strain>
    </source>
</reference>
<evidence type="ECO:0000313" key="2">
    <source>
        <dbReference type="EMBL" id="KAJ5112245.1"/>
    </source>
</evidence>